<proteinExistence type="predicted"/>
<evidence type="ECO:0000256" key="2">
    <source>
        <dbReference type="ARBA" id="ARBA00022676"/>
    </source>
</evidence>
<protein>
    <recommendedName>
        <fullName evidence="8">Glycosyltransferase 2-like domain-containing protein</fullName>
    </recommendedName>
</protein>
<evidence type="ECO:0000256" key="7">
    <source>
        <dbReference type="ARBA" id="ARBA00023136"/>
    </source>
</evidence>
<sequence>MTSPNKKLSISAFFPCYNDAGTIASMVELATLTLKKLTSGFEVIVIDDGSIDASRQILKELASKNKYLRLVFHKTNQGYGGALISGFKNATKDYVFYTDGDFQYDVSELELLVRELTDKIDVVQGYKIKRHDPWYRIVIGDIYNFGVKLAFNLRIKDVDCDFRLIRRAVFNKVKLEHNSGVITVEMIKKFQNANFKFTEVAVSHYFRSYGRSQFFNFRRIFRVGVELIELWGELVLSKWLIKTSTKEKRF</sequence>
<dbReference type="AlphaFoldDB" id="A0A1F5ZML0"/>
<comment type="caution">
    <text evidence="9">The sequence shown here is derived from an EMBL/GenBank/DDBJ whole genome shotgun (WGS) entry which is preliminary data.</text>
</comment>
<accession>A0A1F5ZML0</accession>
<dbReference type="GO" id="GO:0099621">
    <property type="term" value="F:undecaprenyl-phosphate 4-deoxy-4-formamido-L-arabinose transferase activity"/>
    <property type="evidence" value="ECO:0007669"/>
    <property type="project" value="TreeGrafter"/>
</dbReference>
<keyword evidence="1" id="KW-1003">Cell membrane</keyword>
<evidence type="ECO:0000259" key="8">
    <source>
        <dbReference type="Pfam" id="PF00535"/>
    </source>
</evidence>
<dbReference type="PANTHER" id="PTHR48090">
    <property type="entry name" value="UNDECAPRENYL-PHOSPHATE 4-DEOXY-4-FORMAMIDO-L-ARABINOSE TRANSFERASE-RELATED"/>
    <property type="match status" value="1"/>
</dbReference>
<dbReference type="SUPFAM" id="SSF53448">
    <property type="entry name" value="Nucleotide-diphospho-sugar transferases"/>
    <property type="match status" value="1"/>
</dbReference>
<dbReference type="EMBL" id="MFJE01000037">
    <property type="protein sequence ID" value="OGG13746.1"/>
    <property type="molecule type" value="Genomic_DNA"/>
</dbReference>
<evidence type="ECO:0000256" key="1">
    <source>
        <dbReference type="ARBA" id="ARBA00022475"/>
    </source>
</evidence>
<organism evidence="9 10">
    <name type="scientific">Candidatus Gottesmanbacteria bacterium RIFCSPHIGHO2_01_FULL_39_10</name>
    <dbReference type="NCBI Taxonomy" id="1798375"/>
    <lineage>
        <taxon>Bacteria</taxon>
        <taxon>Candidatus Gottesmaniibacteriota</taxon>
    </lineage>
</organism>
<keyword evidence="2" id="KW-0328">Glycosyltransferase</keyword>
<name>A0A1F5ZML0_9BACT</name>
<dbReference type="PANTHER" id="PTHR48090:SF3">
    <property type="entry name" value="UNDECAPRENYL-PHOSPHATE 4-DEOXY-4-FORMAMIDO-L-ARABINOSE TRANSFERASE"/>
    <property type="match status" value="1"/>
</dbReference>
<evidence type="ECO:0000256" key="5">
    <source>
        <dbReference type="ARBA" id="ARBA00022985"/>
    </source>
</evidence>
<evidence type="ECO:0000313" key="9">
    <source>
        <dbReference type="EMBL" id="OGG13746.1"/>
    </source>
</evidence>
<keyword evidence="7" id="KW-0472">Membrane</keyword>
<evidence type="ECO:0000256" key="4">
    <source>
        <dbReference type="ARBA" id="ARBA00022692"/>
    </source>
</evidence>
<keyword evidence="3" id="KW-0808">Transferase</keyword>
<dbReference type="STRING" id="1798375.A2773_00615"/>
<dbReference type="InterPro" id="IPR001173">
    <property type="entry name" value="Glyco_trans_2-like"/>
</dbReference>
<gene>
    <name evidence="9" type="ORF">A2773_00615</name>
</gene>
<dbReference type="CDD" id="cd04179">
    <property type="entry name" value="DPM_DPG-synthase_like"/>
    <property type="match status" value="1"/>
</dbReference>
<evidence type="ECO:0000313" key="10">
    <source>
        <dbReference type="Proteomes" id="UP000177383"/>
    </source>
</evidence>
<dbReference type="GO" id="GO:0009103">
    <property type="term" value="P:lipopolysaccharide biosynthetic process"/>
    <property type="evidence" value="ECO:0007669"/>
    <property type="project" value="UniProtKB-KW"/>
</dbReference>
<feature type="domain" description="Glycosyltransferase 2-like" evidence="8">
    <location>
        <begin position="11"/>
        <end position="173"/>
    </location>
</feature>
<dbReference type="InterPro" id="IPR050256">
    <property type="entry name" value="Glycosyltransferase_2"/>
</dbReference>
<evidence type="ECO:0000256" key="3">
    <source>
        <dbReference type="ARBA" id="ARBA00022679"/>
    </source>
</evidence>
<dbReference type="InterPro" id="IPR029044">
    <property type="entry name" value="Nucleotide-diphossugar_trans"/>
</dbReference>
<keyword evidence="6" id="KW-1133">Transmembrane helix</keyword>
<dbReference type="GO" id="GO:0005886">
    <property type="term" value="C:plasma membrane"/>
    <property type="evidence" value="ECO:0007669"/>
    <property type="project" value="TreeGrafter"/>
</dbReference>
<keyword evidence="4" id="KW-0812">Transmembrane</keyword>
<reference evidence="9 10" key="1">
    <citation type="journal article" date="2016" name="Nat. Commun.">
        <title>Thousands of microbial genomes shed light on interconnected biogeochemical processes in an aquifer system.</title>
        <authorList>
            <person name="Anantharaman K."/>
            <person name="Brown C.T."/>
            <person name="Hug L.A."/>
            <person name="Sharon I."/>
            <person name="Castelle C.J."/>
            <person name="Probst A.J."/>
            <person name="Thomas B.C."/>
            <person name="Singh A."/>
            <person name="Wilkins M.J."/>
            <person name="Karaoz U."/>
            <person name="Brodie E.L."/>
            <person name="Williams K.H."/>
            <person name="Hubbard S.S."/>
            <person name="Banfield J.F."/>
        </authorList>
    </citation>
    <scope>NUCLEOTIDE SEQUENCE [LARGE SCALE GENOMIC DNA]</scope>
</reference>
<dbReference type="Proteomes" id="UP000177383">
    <property type="component" value="Unassembled WGS sequence"/>
</dbReference>
<evidence type="ECO:0000256" key="6">
    <source>
        <dbReference type="ARBA" id="ARBA00022989"/>
    </source>
</evidence>
<dbReference type="Gene3D" id="3.90.550.10">
    <property type="entry name" value="Spore Coat Polysaccharide Biosynthesis Protein SpsA, Chain A"/>
    <property type="match status" value="1"/>
</dbReference>
<keyword evidence="5" id="KW-0448">Lipopolysaccharide biosynthesis</keyword>
<dbReference type="Pfam" id="PF00535">
    <property type="entry name" value="Glycos_transf_2"/>
    <property type="match status" value="1"/>
</dbReference>